<sequence length="305" mass="32775">MSTRSRPRGWPPIPEALPAPVVDNHTHFPVGADDDPGVRDGEALNLAEHLRRAAAVGVDRMVQVGCDLDTAAPSVALAHAHDAVVAAVAIHPNEAPLHAGVREVAPDGLEPDVRPRHDVPLEDALARIADLARDPRVRAVGETGLDHFRSGERGREVQREAFRAHIALAKELGLPLQIHDREAHADVVDVLLADGAPERTVFHCFSGDVALAGVCAEHGWYASFAGPVTFRANDALRAALRALPAELLLVETDAPYLTAHPHRGRPNAPYLLPLTVRRIAEERGADLAALCRQLTATTEAVYGTW</sequence>
<dbReference type="PIRSF" id="PIRSF005902">
    <property type="entry name" value="DNase_TatD"/>
    <property type="match status" value="1"/>
</dbReference>
<reference evidence="4" key="1">
    <citation type="journal article" date="2019" name="Int. J. Syst. Evol. Microbiol.">
        <title>The Global Catalogue of Microorganisms (GCM) 10K type strain sequencing project: providing services to taxonomists for standard genome sequencing and annotation.</title>
        <authorList>
            <consortium name="The Broad Institute Genomics Platform"/>
            <consortium name="The Broad Institute Genome Sequencing Center for Infectious Disease"/>
            <person name="Wu L."/>
            <person name="Ma J."/>
        </authorList>
    </citation>
    <scope>NUCLEOTIDE SEQUENCE [LARGE SCALE GENOMIC DNA]</scope>
    <source>
        <strain evidence="4">JCM 3369</strain>
    </source>
</reference>
<keyword evidence="1 3" id="KW-0378">Hydrolase</keyword>
<dbReference type="Gene3D" id="3.20.20.140">
    <property type="entry name" value="Metal-dependent hydrolases"/>
    <property type="match status" value="1"/>
</dbReference>
<evidence type="ECO:0000313" key="3">
    <source>
        <dbReference type="EMBL" id="MFC4554021.1"/>
    </source>
</evidence>
<evidence type="ECO:0000256" key="2">
    <source>
        <dbReference type="SAM" id="MobiDB-lite"/>
    </source>
</evidence>
<dbReference type="EMBL" id="JBHSGF010000001">
    <property type="protein sequence ID" value="MFC4554021.1"/>
    <property type="molecule type" value="Genomic_DNA"/>
</dbReference>
<keyword evidence="4" id="KW-1185">Reference proteome</keyword>
<dbReference type="CDD" id="cd01310">
    <property type="entry name" value="TatD_DNAse"/>
    <property type="match status" value="1"/>
</dbReference>
<dbReference type="GO" id="GO:0016787">
    <property type="term" value="F:hydrolase activity"/>
    <property type="evidence" value="ECO:0007669"/>
    <property type="project" value="UniProtKB-KW"/>
</dbReference>
<name>A0ABV9D631_9MICO</name>
<evidence type="ECO:0000256" key="1">
    <source>
        <dbReference type="ARBA" id="ARBA00022801"/>
    </source>
</evidence>
<dbReference type="PANTHER" id="PTHR46124">
    <property type="entry name" value="D-AMINOACYL-TRNA DEACYLASE"/>
    <property type="match status" value="1"/>
</dbReference>
<accession>A0ABV9D631</accession>
<dbReference type="SUPFAM" id="SSF51556">
    <property type="entry name" value="Metallo-dependent hydrolases"/>
    <property type="match status" value="1"/>
</dbReference>
<dbReference type="InterPro" id="IPR018228">
    <property type="entry name" value="DNase_TatD-rel_CS"/>
</dbReference>
<dbReference type="PROSITE" id="PS01091">
    <property type="entry name" value="TATD_3"/>
    <property type="match status" value="1"/>
</dbReference>
<proteinExistence type="predicted"/>
<protein>
    <submittedName>
        <fullName evidence="3">TatD family hydrolase</fullName>
        <ecNumber evidence="3">3.1.-.-</ecNumber>
    </submittedName>
</protein>
<dbReference type="Pfam" id="PF01026">
    <property type="entry name" value="TatD_DNase"/>
    <property type="match status" value="1"/>
</dbReference>
<dbReference type="PANTHER" id="PTHR46124:SF2">
    <property type="entry name" value="D-AMINOACYL-TRNA DEACYLASE"/>
    <property type="match status" value="1"/>
</dbReference>
<feature type="region of interest" description="Disordered" evidence="2">
    <location>
        <begin position="1"/>
        <end position="21"/>
    </location>
</feature>
<dbReference type="InterPro" id="IPR032466">
    <property type="entry name" value="Metal_Hydrolase"/>
</dbReference>
<dbReference type="Proteomes" id="UP001595955">
    <property type="component" value="Unassembled WGS sequence"/>
</dbReference>
<dbReference type="EC" id="3.1.-.-" evidence="3"/>
<dbReference type="RefSeq" id="WP_122823233.1">
    <property type="nucleotide sequence ID" value="NZ_CP033325.1"/>
</dbReference>
<organism evidence="3 4">
    <name type="scientific">Georgenia faecalis</name>
    <dbReference type="NCBI Taxonomy" id="2483799"/>
    <lineage>
        <taxon>Bacteria</taxon>
        <taxon>Bacillati</taxon>
        <taxon>Actinomycetota</taxon>
        <taxon>Actinomycetes</taxon>
        <taxon>Micrococcales</taxon>
        <taxon>Bogoriellaceae</taxon>
        <taxon>Georgenia</taxon>
    </lineage>
</organism>
<gene>
    <name evidence="3" type="ORF">ACFO3F_02060</name>
</gene>
<evidence type="ECO:0000313" key="4">
    <source>
        <dbReference type="Proteomes" id="UP001595955"/>
    </source>
</evidence>
<comment type="caution">
    <text evidence="3">The sequence shown here is derived from an EMBL/GenBank/DDBJ whole genome shotgun (WGS) entry which is preliminary data.</text>
</comment>
<dbReference type="InterPro" id="IPR001130">
    <property type="entry name" value="TatD-like"/>
</dbReference>